<gene>
    <name evidence="1" type="ORF">BLAHAN_05418</name>
</gene>
<dbReference type="AlphaFoldDB" id="C9L7P8"/>
<evidence type="ECO:0000313" key="2">
    <source>
        <dbReference type="Proteomes" id="UP000003755"/>
    </source>
</evidence>
<dbReference type="RefSeq" id="WP_003020515.1">
    <property type="nucleotide sequence ID" value="NZ_CP022413.2"/>
</dbReference>
<dbReference type="KEGG" id="bhan:CGC63_09600"/>
<dbReference type="InterPro" id="IPR043743">
    <property type="entry name" value="DUF5688"/>
</dbReference>
<reference evidence="1" key="1">
    <citation type="submission" date="2009-09" db="EMBL/GenBank/DDBJ databases">
        <authorList>
            <person name="Weinstock G."/>
            <person name="Sodergren E."/>
            <person name="Clifton S."/>
            <person name="Fulton L."/>
            <person name="Fulton B."/>
            <person name="Courtney L."/>
            <person name="Fronick C."/>
            <person name="Harrison M."/>
            <person name="Strong C."/>
            <person name="Farmer C."/>
            <person name="Delahaunty K."/>
            <person name="Markovic C."/>
            <person name="Hall O."/>
            <person name="Minx P."/>
            <person name="Tomlinson C."/>
            <person name="Mitreva M."/>
            <person name="Nelson J."/>
            <person name="Hou S."/>
            <person name="Wollam A."/>
            <person name="Pepin K.H."/>
            <person name="Johnson M."/>
            <person name="Bhonagiri V."/>
            <person name="Nash W.E."/>
            <person name="Warren W."/>
            <person name="Chinwalla A."/>
            <person name="Mardis E.R."/>
            <person name="Wilson R.K."/>
        </authorList>
    </citation>
    <scope>NUCLEOTIDE SEQUENCE [LARGE SCALE GENOMIC DNA]</scope>
    <source>
        <strain evidence="1">DSM 20583</strain>
    </source>
</reference>
<dbReference type="eggNOG" id="ENOG5033XAM">
    <property type="taxonomic scope" value="Bacteria"/>
</dbReference>
<organism evidence="1 2">
    <name type="scientific">Blautia hansenii DSM 20583</name>
    <dbReference type="NCBI Taxonomy" id="537007"/>
    <lineage>
        <taxon>Bacteria</taxon>
        <taxon>Bacillati</taxon>
        <taxon>Bacillota</taxon>
        <taxon>Clostridia</taxon>
        <taxon>Lachnospirales</taxon>
        <taxon>Lachnospiraceae</taxon>
        <taxon>Blautia</taxon>
    </lineage>
</organism>
<evidence type="ECO:0000313" key="1">
    <source>
        <dbReference type="EMBL" id="EEX21793.1"/>
    </source>
</evidence>
<protein>
    <submittedName>
        <fullName evidence="1">Uncharacterized protein</fullName>
    </submittedName>
</protein>
<keyword evidence="2" id="KW-1185">Reference proteome</keyword>
<proteinExistence type="predicted"/>
<name>C9L7P8_BLAHA</name>
<dbReference type="Proteomes" id="UP000003755">
    <property type="component" value="Unassembled WGS sequence"/>
</dbReference>
<sequence>MTREDIIRELEVKGFNVEMKDTVKNGVICKGILVHDEKDVNPLIYTEQMIQEADKRKKTLEEVVDEFIKVYENSKDCMKMEIQRRRWIRYLMNRDWVMKHLSIAIQKSSDENLVKHDLDNFTGMEAYLLLMENGKEDESYSMKIETCHLKQWNISEEEAWKIAYKHICEETHIVGMSQMMSELIGAPVEEEEDDMMYVISNSDKMKGASAILNEKALKEFAQKKGVARLYVLPSSVHEMIIIPDNGEFDLSVLSEMVSEVNNTEVKPEEQLPSRAYLLEF</sequence>
<dbReference type="STRING" id="537007.BLAHAN_05418"/>
<accession>C9L7P8</accession>
<dbReference type="HOGENOM" id="CLU_054014_0_0_9"/>
<dbReference type="Pfam" id="PF18941">
    <property type="entry name" value="DUF5688"/>
    <property type="match status" value="1"/>
</dbReference>
<dbReference type="EMBL" id="ABYU02000016">
    <property type="protein sequence ID" value="EEX21793.1"/>
    <property type="molecule type" value="Genomic_DNA"/>
</dbReference>
<comment type="caution">
    <text evidence="1">The sequence shown here is derived from an EMBL/GenBank/DDBJ whole genome shotgun (WGS) entry which is preliminary data.</text>
</comment>